<dbReference type="EMBL" id="CAJHUC010000733">
    <property type="protein sequence ID" value="CAD7697943.1"/>
    <property type="molecule type" value="Genomic_DNA"/>
</dbReference>
<evidence type="ECO:0000313" key="2">
    <source>
        <dbReference type="EMBL" id="CAD7697943.1"/>
    </source>
</evidence>
<gene>
    <name evidence="2" type="ORF">OSTQU699_LOCUS3304</name>
</gene>
<evidence type="ECO:0000256" key="1">
    <source>
        <dbReference type="SAM" id="MobiDB-lite"/>
    </source>
</evidence>
<organism evidence="2 3">
    <name type="scientific">Ostreobium quekettii</name>
    <dbReference type="NCBI Taxonomy" id="121088"/>
    <lineage>
        <taxon>Eukaryota</taxon>
        <taxon>Viridiplantae</taxon>
        <taxon>Chlorophyta</taxon>
        <taxon>core chlorophytes</taxon>
        <taxon>Ulvophyceae</taxon>
        <taxon>TCBD clade</taxon>
        <taxon>Bryopsidales</taxon>
        <taxon>Ostreobineae</taxon>
        <taxon>Ostreobiaceae</taxon>
        <taxon>Ostreobium</taxon>
    </lineage>
</organism>
<feature type="region of interest" description="Disordered" evidence="1">
    <location>
        <begin position="512"/>
        <end position="559"/>
    </location>
</feature>
<protein>
    <submittedName>
        <fullName evidence="2">Uncharacterized protein</fullName>
    </submittedName>
</protein>
<proteinExistence type="predicted"/>
<dbReference type="AlphaFoldDB" id="A0A8S1J323"/>
<accession>A0A8S1J323</accession>
<dbReference type="Proteomes" id="UP000708148">
    <property type="component" value="Unassembled WGS sequence"/>
</dbReference>
<evidence type="ECO:0000313" key="3">
    <source>
        <dbReference type="Proteomes" id="UP000708148"/>
    </source>
</evidence>
<comment type="caution">
    <text evidence="2">The sequence shown here is derived from an EMBL/GenBank/DDBJ whole genome shotgun (WGS) entry which is preliminary data.</text>
</comment>
<name>A0A8S1J323_9CHLO</name>
<sequence>MRVLNKKPASASASATAVAKDGAKASADAAAAASNGGVADADSTAYAVGDGAEADSSAGAYADDWGYADADSKAVALGDGAYADSDAGAYADGEVTAVADSKAVAYGDDATAYSDATAKGDAKSTAYAVAYGEDNGDDGHHYGYYPYPYYHYYPTAGDDSNDAGYDPYYYYYHGYHGYKAVDPEIKYPYYGHYVVVEEEAEEEELTPVKYVDPTILAYYAQKVYDYGCYEGKYYRCTYDESCGACPYGYFCGEKTEEVCEEVEVWAKKCDPKPVKRCVPDLSACGTGFCKYNEKCAADYYWCGAKWCTPKYSCVAVKTPKKCVWELKEGKKVQTCTDYAPEACVAGQAPCAIGYKCTEDPCQMVKSIVKKCAPKTVPVCVAYDVPIYKTLYKECGPGYCHPGYKCESFDHDSCAVKVVAAPVYHGYDDPVAYDPVYYDPVDDSPVKYDDGYVEDSLPYVPHYYGDDDKDSATVTATAVSKSTPHGAVSYSNVDAYATGDGVASGWAGAEASNGYGDSAHSGSDATASKDKSTAETTTSTTGYGVALGEATGTYEDGDDK</sequence>
<reference evidence="2" key="1">
    <citation type="submission" date="2020-12" db="EMBL/GenBank/DDBJ databases">
        <authorList>
            <person name="Iha C."/>
        </authorList>
    </citation>
    <scope>NUCLEOTIDE SEQUENCE</scope>
</reference>
<keyword evidence="3" id="KW-1185">Reference proteome</keyword>